<sequence length="97" mass="10589">MAKIGFADTTKAVRIRRGKVEVTDTDDLDEGTRAAISEIRQTKTQHGGTLAVKFHDKRAALHDLGEHLGIFAPEDETRDLPMPATVVVQVVDGRKPA</sequence>
<accession>A0AA48KBM7</accession>
<dbReference type="EMBL" id="AP027081">
    <property type="protein sequence ID" value="BDU76279.1"/>
    <property type="molecule type" value="Genomic_DNA"/>
</dbReference>
<organism evidence="1 2">
    <name type="scientific">Mesoterricola sediminis</name>
    <dbReference type="NCBI Taxonomy" id="2927980"/>
    <lineage>
        <taxon>Bacteria</taxon>
        <taxon>Pseudomonadati</taxon>
        <taxon>Acidobacteriota</taxon>
        <taxon>Holophagae</taxon>
        <taxon>Holophagales</taxon>
        <taxon>Holophagaceae</taxon>
        <taxon>Mesoterricola</taxon>
    </lineage>
</organism>
<dbReference type="AlphaFoldDB" id="A0AA48KBM7"/>
<reference evidence="1" key="1">
    <citation type="journal article" date="2023" name="Int. J. Syst. Evol. Microbiol.">
        <title>Mesoterricola silvestris gen. nov., sp. nov., Mesoterricola sediminis sp. nov., Geothrix oryzae sp. nov., Geothrix edaphica sp. nov., Geothrix rubra sp. nov., and Geothrix limicola sp. nov., six novel members of Acidobacteriota isolated from soils.</title>
        <authorList>
            <person name="Itoh H."/>
            <person name="Sugisawa Y."/>
            <person name="Mise K."/>
            <person name="Xu Z."/>
            <person name="Kuniyasu M."/>
            <person name="Ushijima N."/>
            <person name="Kawano K."/>
            <person name="Kobayashi E."/>
            <person name="Shiratori Y."/>
            <person name="Masuda Y."/>
            <person name="Senoo K."/>
        </authorList>
    </citation>
    <scope>NUCLEOTIDE SEQUENCE</scope>
    <source>
        <strain evidence="1">W786</strain>
    </source>
</reference>
<protein>
    <submittedName>
        <fullName evidence="1">Uncharacterized protein</fullName>
    </submittedName>
</protein>
<evidence type="ECO:0000313" key="2">
    <source>
        <dbReference type="Proteomes" id="UP001228113"/>
    </source>
</evidence>
<evidence type="ECO:0000313" key="1">
    <source>
        <dbReference type="EMBL" id="BDU76279.1"/>
    </source>
</evidence>
<dbReference type="Proteomes" id="UP001228113">
    <property type="component" value="Chromosome"/>
</dbReference>
<gene>
    <name evidence="1" type="ORF">METESE_12370</name>
</gene>
<dbReference type="KEGG" id="msea:METESE_12370"/>
<proteinExistence type="predicted"/>
<keyword evidence="2" id="KW-1185">Reference proteome</keyword>
<name>A0AA48KBM7_9BACT</name>
<dbReference type="GO" id="GO:0051276">
    <property type="term" value="P:chromosome organization"/>
    <property type="evidence" value="ECO:0007669"/>
    <property type="project" value="InterPro"/>
</dbReference>